<evidence type="ECO:0000313" key="3">
    <source>
        <dbReference type="Proteomes" id="UP000199503"/>
    </source>
</evidence>
<reference evidence="3" key="1">
    <citation type="submission" date="2016-10" db="EMBL/GenBank/DDBJ databases">
        <authorList>
            <person name="Varghese N."/>
            <person name="Submissions S."/>
        </authorList>
    </citation>
    <scope>NUCLEOTIDE SEQUENCE [LARGE SCALE GENOMIC DNA]</scope>
    <source>
        <strain evidence="3">DSM 44437</strain>
    </source>
</reference>
<dbReference type="Proteomes" id="UP000199503">
    <property type="component" value="Unassembled WGS sequence"/>
</dbReference>
<name>A0A1H9VL87_9PSEU</name>
<keyword evidence="1" id="KW-0812">Transmembrane</keyword>
<dbReference type="EMBL" id="FOFV01000018">
    <property type="protein sequence ID" value="SES22288.1"/>
    <property type="molecule type" value="Genomic_DNA"/>
</dbReference>
<evidence type="ECO:0000256" key="1">
    <source>
        <dbReference type="SAM" id="Phobius"/>
    </source>
</evidence>
<keyword evidence="1" id="KW-0472">Membrane</keyword>
<keyword evidence="1" id="KW-1133">Transmembrane helix</keyword>
<dbReference type="OrthoDB" id="9812156at2"/>
<proteinExistence type="predicted"/>
<organism evidence="2 3">
    <name type="scientific">Lentzea albida</name>
    <dbReference type="NCBI Taxonomy" id="65499"/>
    <lineage>
        <taxon>Bacteria</taxon>
        <taxon>Bacillati</taxon>
        <taxon>Actinomycetota</taxon>
        <taxon>Actinomycetes</taxon>
        <taxon>Pseudonocardiales</taxon>
        <taxon>Pseudonocardiaceae</taxon>
        <taxon>Lentzea</taxon>
    </lineage>
</organism>
<dbReference type="STRING" id="65499.SAMN04488000_118201"/>
<dbReference type="RefSeq" id="WP_089923260.1">
    <property type="nucleotide sequence ID" value="NZ_FOFV01000018.1"/>
</dbReference>
<evidence type="ECO:0000313" key="2">
    <source>
        <dbReference type="EMBL" id="SES22288.1"/>
    </source>
</evidence>
<keyword evidence="3" id="KW-1185">Reference proteome</keyword>
<sequence>MTMQQRTEPSPAAVLIAVAVLALVLTVAFGPLGFVIGLALFGLMFVGTKNKTADQITPVRTRSRLRRLSTAGRVAIVGESHHQDAIAEIAALATHELKADTGNGTAVPATAVLVPEPATRHDLTAVRVDLLRGDGTAVTAGYLRGEQAVDYRPLLLDLAGRGEIGSCPARIVGSDQRYGVHLHLGAPRLLLLDHEALGTAPTLPAEQQVAVVGEQVHQHVLHRVVNGRTPAHVIAELRDCRIVRGSHIGEHTLEVLLEGESVGQLTYAMGLRYCDMAQEWRARTGRALCEAVITNEGTRGLQANLLLPK</sequence>
<feature type="transmembrane region" description="Helical" evidence="1">
    <location>
        <begin position="12"/>
        <end position="45"/>
    </location>
</feature>
<protein>
    <submittedName>
        <fullName evidence="2">Uncharacterized protein</fullName>
    </submittedName>
</protein>
<accession>A0A1H9VL87</accession>
<gene>
    <name evidence="2" type="ORF">SAMN04488000_118201</name>
</gene>
<dbReference type="AlphaFoldDB" id="A0A1H9VL87"/>